<feature type="binding site" evidence="11">
    <location>
        <position position="94"/>
    </location>
    <ligand>
        <name>ATP</name>
        <dbReference type="ChEBI" id="CHEBI:30616"/>
    </ligand>
</feature>
<evidence type="ECO:0000256" key="10">
    <source>
        <dbReference type="ARBA" id="ARBA00023080"/>
    </source>
</evidence>
<dbReference type="GO" id="GO:0004550">
    <property type="term" value="F:nucleoside diphosphate kinase activity"/>
    <property type="evidence" value="ECO:0007669"/>
    <property type="project" value="UniProtKB-EC"/>
</dbReference>
<keyword evidence="7 13" id="KW-0418">Kinase</keyword>
<dbReference type="GO" id="GO:0046872">
    <property type="term" value="F:metal ion binding"/>
    <property type="evidence" value="ECO:0007669"/>
    <property type="project" value="UniProtKB-KW"/>
</dbReference>
<keyword evidence="16" id="KW-1185">Reference proteome</keyword>
<evidence type="ECO:0000256" key="13">
    <source>
        <dbReference type="RuleBase" id="RU004013"/>
    </source>
</evidence>
<dbReference type="PROSITE" id="PS51374">
    <property type="entry name" value="NDPK_LIKE"/>
    <property type="match status" value="1"/>
</dbReference>
<comment type="similarity">
    <text evidence="2 11 12">Belongs to the NDK family.</text>
</comment>
<feature type="binding site" evidence="11">
    <location>
        <position position="88"/>
    </location>
    <ligand>
        <name>ATP</name>
        <dbReference type="ChEBI" id="CHEBI:30616"/>
    </ligand>
</feature>
<reference evidence="15 16" key="1">
    <citation type="journal article" date="2015" name="Biol. Direct">
        <title>Babela massiliensis, a representative of a widespread bacterial phylum with unusual adaptations to parasitism in amoebae.</title>
        <authorList>
            <person name="Pagnier I."/>
            <person name="Yutin N."/>
            <person name="Croce O."/>
            <person name="Makarova K.S."/>
            <person name="Wolf Y.I."/>
            <person name="Benamar S."/>
            <person name="Raoult D."/>
            <person name="Koonin E.V."/>
            <person name="La Scola B."/>
        </authorList>
    </citation>
    <scope>NUCLEOTIDE SEQUENCE [LARGE SCALE GENOMIC DNA]</scope>
    <source>
        <strain evidence="16">BABL1</strain>
    </source>
</reference>
<dbReference type="InterPro" id="IPR036850">
    <property type="entry name" value="NDK-like_dom_sf"/>
</dbReference>
<dbReference type="CDD" id="cd04413">
    <property type="entry name" value="NDPk_I"/>
    <property type="match status" value="1"/>
</dbReference>
<keyword evidence="5" id="KW-0479">Metal-binding</keyword>
<keyword evidence="3" id="KW-0963">Cytoplasm</keyword>
<dbReference type="AlphaFoldDB" id="V6DIW8"/>
<dbReference type="PANTHER" id="PTHR46161:SF3">
    <property type="entry name" value="NUCLEOSIDE DIPHOSPHATE KINASE DDB_G0292928-RELATED"/>
    <property type="match status" value="1"/>
</dbReference>
<dbReference type="Proteomes" id="UP000018769">
    <property type="component" value="Chromosome I"/>
</dbReference>
<dbReference type="SUPFAM" id="SSF54919">
    <property type="entry name" value="Nucleoside diphosphate kinase, NDK"/>
    <property type="match status" value="1"/>
</dbReference>
<dbReference type="EC" id="2.7.4.6" evidence="13"/>
<evidence type="ECO:0000256" key="12">
    <source>
        <dbReference type="RuleBase" id="RU004011"/>
    </source>
</evidence>
<evidence type="ECO:0000256" key="11">
    <source>
        <dbReference type="PROSITE-ProRule" id="PRU00706"/>
    </source>
</evidence>
<dbReference type="Pfam" id="PF00334">
    <property type="entry name" value="NDK"/>
    <property type="match status" value="1"/>
</dbReference>
<dbReference type="PANTHER" id="PTHR46161">
    <property type="entry name" value="NUCLEOSIDE DIPHOSPHATE KINASE"/>
    <property type="match status" value="1"/>
</dbReference>
<evidence type="ECO:0000256" key="9">
    <source>
        <dbReference type="ARBA" id="ARBA00022842"/>
    </source>
</evidence>
<accession>V6DIW8</accession>
<feature type="binding site" evidence="11">
    <location>
        <position position="60"/>
    </location>
    <ligand>
        <name>ATP</name>
        <dbReference type="ChEBI" id="CHEBI:30616"/>
    </ligand>
</feature>
<evidence type="ECO:0000256" key="2">
    <source>
        <dbReference type="ARBA" id="ARBA00008142"/>
    </source>
</evidence>
<feature type="binding site" evidence="11">
    <location>
        <position position="12"/>
    </location>
    <ligand>
        <name>ATP</name>
        <dbReference type="ChEBI" id="CHEBI:30616"/>
    </ligand>
</feature>
<evidence type="ECO:0000256" key="8">
    <source>
        <dbReference type="ARBA" id="ARBA00022840"/>
    </source>
</evidence>
<dbReference type="InterPro" id="IPR001564">
    <property type="entry name" value="Nucleoside_diP_kinase"/>
</dbReference>
<gene>
    <name evidence="15" type="primary">ndk_2</name>
    <name evidence="15" type="ORF">BABL1_gene_6</name>
</gene>
<evidence type="ECO:0000256" key="5">
    <source>
        <dbReference type="ARBA" id="ARBA00022723"/>
    </source>
</evidence>
<dbReference type="InterPro" id="IPR034907">
    <property type="entry name" value="NDK-like_dom"/>
</dbReference>
<evidence type="ECO:0000256" key="7">
    <source>
        <dbReference type="ARBA" id="ARBA00022777"/>
    </source>
</evidence>
<comment type="catalytic activity">
    <reaction evidence="13">
        <text>a 2'-deoxyribonucleoside 5'-diphosphate + ATP = a 2'-deoxyribonucleoside 5'-triphosphate + ADP</text>
        <dbReference type="Rhea" id="RHEA:44640"/>
        <dbReference type="ChEBI" id="CHEBI:30616"/>
        <dbReference type="ChEBI" id="CHEBI:61560"/>
        <dbReference type="ChEBI" id="CHEBI:73316"/>
        <dbReference type="ChEBI" id="CHEBI:456216"/>
        <dbReference type="EC" id="2.7.4.6"/>
    </reaction>
</comment>
<dbReference type="PATRIC" id="fig|673862.3.peg.769"/>
<dbReference type="FunFam" id="3.30.70.141:FF:000017">
    <property type="entry name" value="Nucleoside diphosphate kinase"/>
    <property type="match status" value="1"/>
</dbReference>
<evidence type="ECO:0000256" key="1">
    <source>
        <dbReference type="ARBA" id="ARBA00001946"/>
    </source>
</evidence>
<protein>
    <recommendedName>
        <fullName evidence="13">Nucleoside diphosphate kinase</fullName>
        <ecNumber evidence="13">2.7.4.6</ecNumber>
    </recommendedName>
</protein>
<feature type="binding site" evidence="11">
    <location>
        <position position="105"/>
    </location>
    <ligand>
        <name>ATP</name>
        <dbReference type="ChEBI" id="CHEBI:30616"/>
    </ligand>
</feature>
<feature type="active site" description="Pros-phosphohistidine intermediate" evidence="11">
    <location>
        <position position="118"/>
    </location>
</feature>
<keyword evidence="9" id="KW-0460">Magnesium</keyword>
<keyword evidence="10" id="KW-0546">Nucleotide metabolism</keyword>
<dbReference type="SMART" id="SM00562">
    <property type="entry name" value="NDK"/>
    <property type="match status" value="1"/>
</dbReference>
<dbReference type="HOGENOM" id="CLU_060216_8_1_7"/>
<proteinExistence type="inferred from homology"/>
<keyword evidence="4 13" id="KW-0808">Transferase</keyword>
<sequence>MITNETTFAIIKPDAVQDNIAGFIIYLIELNKFKILELKKVQLTRKEAEEFYDIHKDRPFFNELVEYMISGPVILMALERENAINAWRELMGATDPKNAAMGTIRKMFGKSIGSNATHGSDSPETAKRELGIFFPNLK</sequence>
<dbReference type="KEGG" id="dpb:BABL1_gene_6"/>
<dbReference type="RefSeq" id="WP_023792694.1">
    <property type="nucleotide sequence ID" value="NC_023003.1"/>
</dbReference>
<dbReference type="Gene3D" id="3.30.70.141">
    <property type="entry name" value="Nucleoside diphosphate kinase-like domain"/>
    <property type="match status" value="1"/>
</dbReference>
<dbReference type="GO" id="GO:0005524">
    <property type="term" value="F:ATP binding"/>
    <property type="evidence" value="ECO:0007669"/>
    <property type="project" value="UniProtKB-KW"/>
</dbReference>
<evidence type="ECO:0000256" key="6">
    <source>
        <dbReference type="ARBA" id="ARBA00022741"/>
    </source>
</evidence>
<dbReference type="PRINTS" id="PR01243">
    <property type="entry name" value="NUCDPKINASE"/>
</dbReference>
<dbReference type="PROSITE" id="PS00469">
    <property type="entry name" value="NDPK"/>
    <property type="match status" value="1"/>
</dbReference>
<name>V6DIW8_9BACT</name>
<evidence type="ECO:0000259" key="14">
    <source>
        <dbReference type="SMART" id="SM00562"/>
    </source>
</evidence>
<dbReference type="GO" id="GO:0006183">
    <property type="term" value="P:GTP biosynthetic process"/>
    <property type="evidence" value="ECO:0007669"/>
    <property type="project" value="InterPro"/>
</dbReference>
<dbReference type="eggNOG" id="COG0105">
    <property type="taxonomic scope" value="Bacteria"/>
</dbReference>
<organism evidence="15 16">
    <name type="scientific">Candidatus Babela massiliensis</name>
    <dbReference type="NCBI Taxonomy" id="673862"/>
    <lineage>
        <taxon>Bacteria</taxon>
        <taxon>Candidatus Babelota</taxon>
        <taxon>Candidatus Babeliae</taxon>
        <taxon>Candidatus Babeliales</taxon>
        <taxon>Candidatus Babeliaceae</taxon>
        <taxon>Candidatus Babela</taxon>
    </lineage>
</organism>
<dbReference type="NCBIfam" id="NF001908">
    <property type="entry name" value="PRK00668.1"/>
    <property type="match status" value="1"/>
</dbReference>
<dbReference type="GO" id="GO:0006228">
    <property type="term" value="P:UTP biosynthetic process"/>
    <property type="evidence" value="ECO:0007669"/>
    <property type="project" value="InterPro"/>
</dbReference>
<keyword evidence="6 13" id="KW-0547">Nucleotide-binding</keyword>
<keyword evidence="8 13" id="KW-0067">ATP-binding</keyword>
<dbReference type="STRING" id="673862.BABL1_gene_6"/>
<evidence type="ECO:0000313" key="16">
    <source>
        <dbReference type="Proteomes" id="UP000018769"/>
    </source>
</evidence>
<feature type="binding site" evidence="11">
    <location>
        <position position="115"/>
    </location>
    <ligand>
        <name>ATP</name>
        <dbReference type="ChEBI" id="CHEBI:30616"/>
    </ligand>
</feature>
<evidence type="ECO:0000313" key="15">
    <source>
        <dbReference type="EMBL" id="CDK30878.1"/>
    </source>
</evidence>
<feature type="domain" description="Nucleoside diphosphate kinase-like" evidence="14">
    <location>
        <begin position="4"/>
        <end position="137"/>
    </location>
</feature>
<evidence type="ECO:0000256" key="4">
    <source>
        <dbReference type="ARBA" id="ARBA00022679"/>
    </source>
</evidence>
<dbReference type="InterPro" id="IPR023005">
    <property type="entry name" value="Nucleoside_diP_kinase_AS"/>
</dbReference>
<evidence type="ECO:0000256" key="3">
    <source>
        <dbReference type="ARBA" id="ARBA00022490"/>
    </source>
</evidence>
<comment type="cofactor">
    <cofactor evidence="1">
        <name>Mg(2+)</name>
        <dbReference type="ChEBI" id="CHEBI:18420"/>
    </cofactor>
</comment>
<dbReference type="EMBL" id="HG793133">
    <property type="protein sequence ID" value="CDK30878.1"/>
    <property type="molecule type" value="Genomic_DNA"/>
</dbReference>
<dbReference type="GO" id="GO:0006241">
    <property type="term" value="P:CTP biosynthetic process"/>
    <property type="evidence" value="ECO:0007669"/>
    <property type="project" value="InterPro"/>
</dbReference>